<dbReference type="AlphaFoldDB" id="A0A5C8HL89"/>
<dbReference type="InterPro" id="IPR050767">
    <property type="entry name" value="Sel1_AlgK"/>
</dbReference>
<evidence type="ECO:0000313" key="2">
    <source>
        <dbReference type="Proteomes" id="UP000321196"/>
    </source>
</evidence>
<dbReference type="OrthoDB" id="3874172at2"/>
<dbReference type="SMART" id="SM00671">
    <property type="entry name" value="SEL1"/>
    <property type="match status" value="4"/>
</dbReference>
<protein>
    <submittedName>
        <fullName evidence="1">Sel1 repeat family protein</fullName>
    </submittedName>
</protein>
<keyword evidence="2" id="KW-1185">Reference proteome</keyword>
<organism evidence="1 2">
    <name type="scientific">Microbacterium mitrae</name>
    <dbReference type="NCBI Taxonomy" id="664640"/>
    <lineage>
        <taxon>Bacteria</taxon>
        <taxon>Bacillati</taxon>
        <taxon>Actinomycetota</taxon>
        <taxon>Actinomycetes</taxon>
        <taxon>Micrococcales</taxon>
        <taxon>Microbacteriaceae</taxon>
        <taxon>Microbacterium</taxon>
    </lineage>
</organism>
<dbReference type="Gene3D" id="1.25.40.10">
    <property type="entry name" value="Tetratricopeptide repeat domain"/>
    <property type="match status" value="1"/>
</dbReference>
<dbReference type="EMBL" id="VRSW01000003">
    <property type="protein sequence ID" value="TXK04034.1"/>
    <property type="molecule type" value="Genomic_DNA"/>
</dbReference>
<comment type="caution">
    <text evidence="1">The sequence shown here is derived from an EMBL/GenBank/DDBJ whole genome shotgun (WGS) entry which is preliminary data.</text>
</comment>
<dbReference type="InterPro" id="IPR006597">
    <property type="entry name" value="Sel1-like"/>
</dbReference>
<reference evidence="1 2" key="1">
    <citation type="submission" date="2019-08" db="EMBL/GenBank/DDBJ databases">
        <authorList>
            <person name="Dong K."/>
        </authorList>
    </citation>
    <scope>NUCLEOTIDE SEQUENCE [LARGE SCALE GENOMIC DNA]</scope>
    <source>
        <strain evidence="1 2">M4-8</strain>
    </source>
</reference>
<dbReference type="InterPro" id="IPR011990">
    <property type="entry name" value="TPR-like_helical_dom_sf"/>
</dbReference>
<gene>
    <name evidence="1" type="ORF">FVP60_09685</name>
</gene>
<accession>A0A5C8HL89</accession>
<dbReference type="PANTHER" id="PTHR11102">
    <property type="entry name" value="SEL-1-LIKE PROTEIN"/>
    <property type="match status" value="1"/>
</dbReference>
<dbReference type="Pfam" id="PF08238">
    <property type="entry name" value="Sel1"/>
    <property type="match status" value="4"/>
</dbReference>
<evidence type="ECO:0000313" key="1">
    <source>
        <dbReference type="EMBL" id="TXK04034.1"/>
    </source>
</evidence>
<name>A0A5C8HL89_9MICO</name>
<sequence>MSETALEHAHTARARARALMAEADGGTTTAADETVGEITTLLREALDGGVSGAGGDLGRHLVRTADGDPAVLREALDVLAVAAASGDHAATLSYARAVHLLPSDLTSEHYVRAASQLNVLLRTAPGVEAMVYTGYMLASGHGYAKNPGRARAMMQAAADAGSAEALFELYVYEATGFGGSHDDEAATTHLHQAAKLGYARAMANLAGAYATGNGMTRDEAKALTWYLRAADAGSVRAASTLANMYATGQGAPLSDDKSARYARRAHELAHLPLNV</sequence>
<dbReference type="PANTHER" id="PTHR11102:SF160">
    <property type="entry name" value="ERAD-ASSOCIATED E3 UBIQUITIN-PROTEIN LIGASE COMPONENT HRD3"/>
    <property type="match status" value="1"/>
</dbReference>
<dbReference type="SUPFAM" id="SSF81901">
    <property type="entry name" value="HCP-like"/>
    <property type="match status" value="1"/>
</dbReference>
<dbReference type="RefSeq" id="WP_147826090.1">
    <property type="nucleotide sequence ID" value="NZ_BAAARG010000003.1"/>
</dbReference>
<dbReference type="Proteomes" id="UP000321196">
    <property type="component" value="Unassembled WGS sequence"/>
</dbReference>
<proteinExistence type="predicted"/>